<evidence type="ECO:0000256" key="4">
    <source>
        <dbReference type="ARBA" id="ARBA00023310"/>
    </source>
</evidence>
<evidence type="ECO:0000256" key="3">
    <source>
        <dbReference type="ARBA" id="ARBA00022777"/>
    </source>
</evidence>
<keyword evidence="4" id="KW-0066">ATP synthesis</keyword>
<dbReference type="InterPro" id="IPR022488">
    <property type="entry name" value="PPK2-related"/>
</dbReference>
<dbReference type="Gene3D" id="3.40.50.300">
    <property type="entry name" value="P-loop containing nucleotide triphosphate hydrolases"/>
    <property type="match status" value="1"/>
</dbReference>
<evidence type="ECO:0000256" key="8">
    <source>
        <dbReference type="SAM" id="MobiDB-lite"/>
    </source>
</evidence>
<dbReference type="PIRSF" id="PIRSF028756">
    <property type="entry name" value="PPK2_prd"/>
    <property type="match status" value="1"/>
</dbReference>
<comment type="similarity">
    <text evidence="1 6">Belongs to the polyphosphate kinase 2 (PPK2) family. Class I subfamily.</text>
</comment>
<feature type="region of interest" description="Disordered" evidence="8">
    <location>
        <begin position="1"/>
        <end position="22"/>
    </location>
</feature>
<dbReference type="SUPFAM" id="SSF52540">
    <property type="entry name" value="P-loop containing nucleoside triphosphate hydrolases"/>
    <property type="match status" value="1"/>
</dbReference>
<keyword evidence="3 6" id="KW-0418">Kinase</keyword>
<dbReference type="RefSeq" id="WP_236114159.1">
    <property type="nucleotide sequence ID" value="NZ_JAKGTI010000001.1"/>
</dbReference>
<comment type="caution">
    <text evidence="10">The sequence shown here is derived from an EMBL/GenBank/DDBJ whole genome shotgun (WGS) entry which is preliminary data.</text>
</comment>
<dbReference type="PANTHER" id="PTHR34383:SF1">
    <property type="entry name" value="ADP-POLYPHOSPHATE PHOSPHOTRANSFERASE"/>
    <property type="match status" value="1"/>
</dbReference>
<proteinExistence type="inferred from homology"/>
<gene>
    <name evidence="10" type="primary">ppk2</name>
    <name evidence="10" type="ORF">L1I42_03575</name>
</gene>
<keyword evidence="2 6" id="KW-0808">Transferase</keyword>
<evidence type="ECO:0000256" key="5">
    <source>
        <dbReference type="ARBA" id="ARBA00024500"/>
    </source>
</evidence>
<name>A0ABS9E5T1_9HYPH</name>
<dbReference type="EC" id="2.7.4.-" evidence="6"/>
<evidence type="ECO:0000256" key="1">
    <source>
        <dbReference type="ARBA" id="ARBA00009924"/>
    </source>
</evidence>
<feature type="domain" description="Polyphosphate kinase-2-related" evidence="9">
    <location>
        <begin position="40"/>
        <end position="263"/>
    </location>
</feature>
<sequence length="291" mass="34081">MNGKGKKRKLTDFDLDDPSLPPQIADRAFQSGNYPYKDKLKRKTYEAQLEALQIELTKLQSHLRETGERVILLFEGRDAAGKGGTIRRYTHYLNPRHNRVVALSKPTETEQGQWYFQRYVAHFPTAGEQVLFDRSWYNRAVVEPVMGFCTPKQTEGFYERLPDVEHMIVKENIHFFKFWLNIGQEMQMKRFHDRRHSPLKHWKLSPVDLRALGKWKEYSAARDEMLTRSDFDFAPWTVVRANDKRRARIGAIQSVVSKIDYAGRNLKAIGEIDKHIVQSAKTFLDHCPKDE</sequence>
<evidence type="ECO:0000256" key="2">
    <source>
        <dbReference type="ARBA" id="ARBA00022679"/>
    </source>
</evidence>
<reference evidence="10 11" key="1">
    <citation type="submission" date="2022-01" db="EMBL/GenBank/DDBJ databases">
        <title>Maritalea mediterranea sp. nov., isolated from marine plastic residues from the Malva-rosa beach (Valencia, Spain).</title>
        <authorList>
            <person name="Vidal-Verdu A."/>
            <person name="Molina-Menor E."/>
            <person name="Pascual J."/>
            <person name="Pereto J."/>
            <person name="Porcar M."/>
        </authorList>
    </citation>
    <scope>NUCLEOTIDE SEQUENCE [LARGE SCALE GENOMIC DNA]</scope>
    <source>
        <strain evidence="10 11">P4.10X</strain>
    </source>
</reference>
<dbReference type="PANTHER" id="PTHR34383">
    <property type="entry name" value="POLYPHOSPHATE:AMP PHOSPHOTRANSFERASE-RELATED"/>
    <property type="match status" value="1"/>
</dbReference>
<organism evidence="10 11">
    <name type="scientific">Maritalea mediterranea</name>
    <dbReference type="NCBI Taxonomy" id="2909667"/>
    <lineage>
        <taxon>Bacteria</taxon>
        <taxon>Pseudomonadati</taxon>
        <taxon>Pseudomonadota</taxon>
        <taxon>Alphaproteobacteria</taxon>
        <taxon>Hyphomicrobiales</taxon>
        <taxon>Devosiaceae</taxon>
        <taxon>Maritalea</taxon>
    </lineage>
</organism>
<keyword evidence="7" id="KW-0175">Coiled coil</keyword>
<accession>A0ABS9E5T1</accession>
<dbReference type="GO" id="GO:0008976">
    <property type="term" value="F:polyphosphate kinase activity"/>
    <property type="evidence" value="ECO:0007669"/>
    <property type="project" value="UniProtKB-EC"/>
</dbReference>
<evidence type="ECO:0000259" key="9">
    <source>
        <dbReference type="Pfam" id="PF03976"/>
    </source>
</evidence>
<evidence type="ECO:0000256" key="6">
    <source>
        <dbReference type="RuleBase" id="RU369062"/>
    </source>
</evidence>
<protein>
    <recommendedName>
        <fullName evidence="6">ADP/GDP-polyphosphate phosphotransferase</fullName>
        <ecNumber evidence="6">2.7.4.-</ecNumber>
    </recommendedName>
    <alternativeName>
        <fullName evidence="6">Polyphosphate kinase PPK2</fullName>
    </alternativeName>
</protein>
<feature type="coiled-coil region" evidence="7">
    <location>
        <begin position="42"/>
        <end position="69"/>
    </location>
</feature>
<dbReference type="Pfam" id="PF03976">
    <property type="entry name" value="PPK2"/>
    <property type="match status" value="1"/>
</dbReference>
<dbReference type="InterPro" id="IPR016898">
    <property type="entry name" value="Polyphosphate_phosphotransfera"/>
</dbReference>
<evidence type="ECO:0000256" key="7">
    <source>
        <dbReference type="SAM" id="Coils"/>
    </source>
</evidence>
<evidence type="ECO:0000313" key="11">
    <source>
        <dbReference type="Proteomes" id="UP001201217"/>
    </source>
</evidence>
<dbReference type="Proteomes" id="UP001201217">
    <property type="component" value="Unassembled WGS sequence"/>
</dbReference>
<dbReference type="EMBL" id="JAKGTI010000001">
    <property type="protein sequence ID" value="MCF4097567.1"/>
    <property type="molecule type" value="Genomic_DNA"/>
</dbReference>
<evidence type="ECO:0000313" key="10">
    <source>
        <dbReference type="EMBL" id="MCF4097567.1"/>
    </source>
</evidence>
<comment type="function">
    <text evidence="6">Uses inorganic polyphosphate (polyP) as a donor to convert GDP to GTP or ADP to ATP.</text>
</comment>
<dbReference type="NCBIfam" id="TIGR03707">
    <property type="entry name" value="PPK2_P_aer"/>
    <property type="match status" value="1"/>
</dbReference>
<comment type="catalytic activity">
    <reaction evidence="5">
        <text>[phosphate](n) + ATP = [phosphate](n+1) + ADP</text>
        <dbReference type="Rhea" id="RHEA:19573"/>
        <dbReference type="Rhea" id="RHEA-COMP:9859"/>
        <dbReference type="Rhea" id="RHEA-COMP:14280"/>
        <dbReference type="ChEBI" id="CHEBI:16838"/>
        <dbReference type="ChEBI" id="CHEBI:30616"/>
        <dbReference type="ChEBI" id="CHEBI:456216"/>
    </reaction>
    <physiologicalReaction direction="right-to-left" evidence="5">
        <dbReference type="Rhea" id="RHEA:19575"/>
    </physiologicalReaction>
</comment>
<comment type="subunit">
    <text evidence="6">Homotetramer.</text>
</comment>
<dbReference type="InterPro" id="IPR022486">
    <property type="entry name" value="PPK2_PA0141"/>
</dbReference>
<dbReference type="InterPro" id="IPR027417">
    <property type="entry name" value="P-loop_NTPase"/>
</dbReference>
<keyword evidence="11" id="KW-1185">Reference proteome</keyword>